<feature type="region of interest" description="Disordered" evidence="1">
    <location>
        <begin position="391"/>
        <end position="412"/>
    </location>
</feature>
<dbReference type="Gene3D" id="3.40.50.410">
    <property type="entry name" value="von Willebrand factor, type A domain"/>
    <property type="match status" value="1"/>
</dbReference>
<dbReference type="AlphaFoldDB" id="A0A0C1V8U5"/>
<dbReference type="InterPro" id="IPR002035">
    <property type="entry name" value="VWF_A"/>
</dbReference>
<evidence type="ECO:0000256" key="1">
    <source>
        <dbReference type="SAM" id="MobiDB-lite"/>
    </source>
</evidence>
<dbReference type="InterPro" id="IPR051266">
    <property type="entry name" value="CLCR"/>
</dbReference>
<protein>
    <submittedName>
        <fullName evidence="2">VWA domain-containing protein</fullName>
    </submittedName>
</protein>
<name>A0A0C1V8U5_9CYAN</name>
<reference evidence="2" key="3">
    <citation type="submission" date="2020-02" db="EMBL/GenBank/DDBJ databases">
        <authorList>
            <person name="Sarangi A.N."/>
            <person name="Ghosh S."/>
            <person name="Mukherjee M."/>
            <person name="Tripathy S."/>
        </authorList>
    </citation>
    <scope>NUCLEOTIDE SEQUENCE</scope>
    <source>
        <strain evidence="2">BDU141951</strain>
    </source>
</reference>
<evidence type="ECO:0000313" key="2">
    <source>
        <dbReference type="EMBL" id="NEV68959.1"/>
    </source>
</evidence>
<reference evidence="2" key="1">
    <citation type="submission" date="2014-11" db="EMBL/GenBank/DDBJ databases">
        <authorList>
            <person name="Malar M.C."/>
            <person name="Sen D."/>
            <person name="Tripathy S."/>
        </authorList>
    </citation>
    <scope>NUCLEOTIDE SEQUENCE</scope>
    <source>
        <strain evidence="2">BDU141951</strain>
    </source>
</reference>
<dbReference type="PANTHER" id="PTHR10579:SF43">
    <property type="entry name" value="ZINC FINGER (C3HC4-TYPE RING FINGER) FAMILY PROTEIN"/>
    <property type="match status" value="1"/>
</dbReference>
<feature type="compositionally biased region" description="Basic residues" evidence="1">
    <location>
        <begin position="401"/>
        <end position="412"/>
    </location>
</feature>
<sequence>MSVALHCALSDPFLDSQQTASQRQLAISVQVAEGAGAGHAPLNLGLVLDHSGSMNGPPLTTVKEAAGRLVDQLSEQDSLSIVVFDHRAKVLLPLQSVSDRDAIKRKINALKPSGGTAIDEGMKLGIEEAAPGREGKVSQMLLLTDGENEHGSNERCLKLAQVAADYTLTMNALGFGDHWNQDVLEQIADAGGGTLSYIEAPDKAVDEFSRLLTRAQSVFFTNAFLHLELLPGVRLAELKPIAQVAPETVELPFELSGNEVVMRLGDLLSETPRVVLTNLYIGAQGEGACPIAKAYLRYDAPAANQTGLQSDTMTVSATVQAAYQAAPDPQVQRHVLTLAKYRQTQIAEQKLAQGDRQGAATLLQSAAKTALQMGDQGAATVLQANATQLQAGKDLSERDRKRTRIVSKTRLQ</sequence>
<dbReference type="PROSITE" id="PS50234">
    <property type="entry name" value="VWFA"/>
    <property type="match status" value="1"/>
</dbReference>
<proteinExistence type="predicted"/>
<reference evidence="2" key="2">
    <citation type="journal article" date="2015" name="Genome Announc.">
        <title>Draft Genome Sequence of Filamentous Marine Cyanobacterium Lyngbya confervoides Strain BDU141951.</title>
        <authorList>
            <person name="Chandrababunaidu M.M."/>
            <person name="Sen D."/>
            <person name="Tripathy S."/>
        </authorList>
    </citation>
    <scope>NUCLEOTIDE SEQUENCE</scope>
    <source>
        <strain evidence="2">BDU141951</strain>
    </source>
</reference>
<dbReference type="PANTHER" id="PTHR10579">
    <property type="entry name" value="CALCIUM-ACTIVATED CHLORIDE CHANNEL REGULATOR"/>
    <property type="match status" value="1"/>
</dbReference>
<dbReference type="SMART" id="SM00327">
    <property type="entry name" value="VWA"/>
    <property type="match status" value="1"/>
</dbReference>
<accession>A0A0C1V8U5</accession>
<dbReference type="EMBL" id="JTHE02000003">
    <property type="protein sequence ID" value="NEV68959.1"/>
    <property type="molecule type" value="Genomic_DNA"/>
</dbReference>
<gene>
    <name evidence="2" type="ORF">QQ91_017820</name>
</gene>
<dbReference type="SUPFAM" id="SSF53300">
    <property type="entry name" value="vWA-like"/>
    <property type="match status" value="1"/>
</dbReference>
<dbReference type="Pfam" id="PF00092">
    <property type="entry name" value="VWA"/>
    <property type="match status" value="1"/>
</dbReference>
<comment type="caution">
    <text evidence="2">The sequence shown here is derived from an EMBL/GenBank/DDBJ whole genome shotgun (WGS) entry which is preliminary data.</text>
</comment>
<dbReference type="InterPro" id="IPR036465">
    <property type="entry name" value="vWFA_dom_sf"/>
</dbReference>
<organism evidence="2">
    <name type="scientific">Lyngbya confervoides BDU141951</name>
    <dbReference type="NCBI Taxonomy" id="1574623"/>
    <lineage>
        <taxon>Bacteria</taxon>
        <taxon>Bacillati</taxon>
        <taxon>Cyanobacteriota</taxon>
        <taxon>Cyanophyceae</taxon>
        <taxon>Oscillatoriophycideae</taxon>
        <taxon>Oscillatoriales</taxon>
        <taxon>Microcoleaceae</taxon>
        <taxon>Lyngbya</taxon>
    </lineage>
</organism>